<dbReference type="AlphaFoldDB" id="A0A8H7R7Q1"/>
<accession>A0A8H7R7Q1</accession>
<dbReference type="EMBL" id="JAEPRC010000180">
    <property type="protein sequence ID" value="KAG2205185.1"/>
    <property type="molecule type" value="Genomic_DNA"/>
</dbReference>
<keyword evidence="5" id="KW-0256">Endoplasmic reticulum</keyword>
<dbReference type="Proteomes" id="UP000650833">
    <property type="component" value="Unassembled WGS sequence"/>
</dbReference>
<proteinExistence type="predicted"/>
<dbReference type="PROSITE" id="PS50176">
    <property type="entry name" value="ARM_REPEAT"/>
    <property type="match status" value="1"/>
</dbReference>
<dbReference type="InterPro" id="IPR011989">
    <property type="entry name" value="ARM-like"/>
</dbReference>
<feature type="repeat" description="ARM" evidence="7">
    <location>
        <begin position="65"/>
        <end position="110"/>
    </location>
</feature>
<gene>
    <name evidence="8" type="ORF">INT46_009902</name>
</gene>
<dbReference type="Pfam" id="PF05804">
    <property type="entry name" value="KAP"/>
    <property type="match status" value="1"/>
</dbReference>
<evidence type="ECO:0000256" key="4">
    <source>
        <dbReference type="ARBA" id="ARBA00022490"/>
    </source>
</evidence>
<protein>
    <recommendedName>
        <fullName evidence="10">ARM repeat-containing protein</fullName>
    </recommendedName>
</protein>
<evidence type="ECO:0008006" key="10">
    <source>
        <dbReference type="Google" id="ProtNLM"/>
    </source>
</evidence>
<evidence type="ECO:0000256" key="1">
    <source>
        <dbReference type="ARBA" id="ARBA00004173"/>
    </source>
</evidence>
<sequence length="629" mass="70438">MSISIETLKDALDLIKNDNAVIKSVNSLNLLNNDHSSWDKGTQACKDLADELRAASLRSPLGDSGIIENLAGLLNEASGKQLEFQIQALRVLGNLCFDNENNRKRVKDAGIVPIVATYLTGNTESDLVRTVCGFYLNSSMDYAPIQNEIAESGAAKSLVDLIVPKKEDDGSITMAIKVLDNMVAEETARKIISTPSTVTTYITMIEHLYKLKEYIDDLDNLENLADTLLQIIMDDDNLQNEIVDMGALDFLLDFLENTDIEIQEKDEKEKLEEIRKTMSKITIYATSTDSKMDELYNNRQILSRFLDMAKNKSEVVHQCAVYILGNLARSDQHCVELVEKYNLSELLLDLYQTTENATFQYAILGCLKHLCLPVSNKDIIGNDGCLKIVSPALNESKDMLKRNQFLTIGIIKLLCAGNYNNSKRIIQENNTLSLVTEFLKRVDDVAAKSEATRVLTNLVKNVWVQKDSNDLRMQLMESHIVEPIIELVRTSKFAVLKNDGIMALTLIFSESDDASTTKKALPLIIANPLQPIITTVQEEEEGKEQKEHEARSFLQVLIDDICLENNDIPVQIKCNACVLLCKVIESAKNDNNTQVVNTIKNIASNRLENIQENTGLYRYATTLSKALQQ</sequence>
<dbReference type="OrthoDB" id="26149at2759"/>
<evidence type="ECO:0000256" key="5">
    <source>
        <dbReference type="ARBA" id="ARBA00022824"/>
    </source>
</evidence>
<dbReference type="InterPro" id="IPR000225">
    <property type="entry name" value="Armadillo"/>
</dbReference>
<evidence type="ECO:0000313" key="8">
    <source>
        <dbReference type="EMBL" id="KAG2205185.1"/>
    </source>
</evidence>
<evidence type="ECO:0000256" key="7">
    <source>
        <dbReference type="PROSITE-ProRule" id="PRU00259"/>
    </source>
</evidence>
<dbReference type="GO" id="GO:0005783">
    <property type="term" value="C:endoplasmic reticulum"/>
    <property type="evidence" value="ECO:0007669"/>
    <property type="project" value="UniProtKB-SubCell"/>
</dbReference>
<reference evidence="8" key="1">
    <citation type="submission" date="2020-12" db="EMBL/GenBank/DDBJ databases">
        <title>Metabolic potential, ecology and presence of endohyphal bacteria is reflected in genomic diversity of Mucoromycotina.</title>
        <authorList>
            <person name="Muszewska A."/>
            <person name="Okrasinska A."/>
            <person name="Steczkiewicz K."/>
            <person name="Drgas O."/>
            <person name="Orlowska M."/>
            <person name="Perlinska-Lenart U."/>
            <person name="Aleksandrzak-Piekarczyk T."/>
            <person name="Szatraj K."/>
            <person name="Zielenkiewicz U."/>
            <person name="Pilsyk S."/>
            <person name="Malc E."/>
            <person name="Mieczkowski P."/>
            <person name="Kruszewska J.S."/>
            <person name="Biernat P."/>
            <person name="Pawlowska J."/>
        </authorList>
    </citation>
    <scope>NUCLEOTIDE SEQUENCE</scope>
    <source>
        <strain evidence="8">CBS 226.32</strain>
    </source>
</reference>
<dbReference type="PANTHER" id="PTHR10957">
    <property type="entry name" value="RAP1 GTPASE-GDP DISSOCIATION STIMULATOR 1"/>
    <property type="match status" value="1"/>
</dbReference>
<keyword evidence="4" id="KW-0963">Cytoplasm</keyword>
<dbReference type="InterPro" id="IPR016024">
    <property type="entry name" value="ARM-type_fold"/>
</dbReference>
<comment type="caution">
    <text evidence="8">The sequence shown here is derived from an EMBL/GenBank/DDBJ whole genome shotgun (WGS) entry which is preliminary data.</text>
</comment>
<dbReference type="SUPFAM" id="SSF48371">
    <property type="entry name" value="ARM repeat"/>
    <property type="match status" value="2"/>
</dbReference>
<dbReference type="SMART" id="SM00185">
    <property type="entry name" value="ARM"/>
    <property type="match status" value="6"/>
</dbReference>
<evidence type="ECO:0000256" key="3">
    <source>
        <dbReference type="ARBA" id="ARBA00004514"/>
    </source>
</evidence>
<organism evidence="8 9">
    <name type="scientific">Mucor plumbeus</name>
    <dbReference type="NCBI Taxonomy" id="97098"/>
    <lineage>
        <taxon>Eukaryota</taxon>
        <taxon>Fungi</taxon>
        <taxon>Fungi incertae sedis</taxon>
        <taxon>Mucoromycota</taxon>
        <taxon>Mucoromycotina</taxon>
        <taxon>Mucoromycetes</taxon>
        <taxon>Mucorales</taxon>
        <taxon>Mucorineae</taxon>
        <taxon>Mucoraceae</taxon>
        <taxon>Mucor</taxon>
    </lineage>
</organism>
<dbReference type="GO" id="GO:0005085">
    <property type="term" value="F:guanyl-nucleotide exchange factor activity"/>
    <property type="evidence" value="ECO:0007669"/>
    <property type="project" value="InterPro"/>
</dbReference>
<keyword evidence="6" id="KW-0496">Mitochondrion</keyword>
<comment type="subcellular location">
    <subcellularLocation>
        <location evidence="3">Cytoplasm</location>
        <location evidence="3">Cytosol</location>
    </subcellularLocation>
    <subcellularLocation>
        <location evidence="2">Endoplasmic reticulum</location>
    </subcellularLocation>
    <subcellularLocation>
        <location evidence="1">Mitochondrion</location>
    </subcellularLocation>
</comment>
<dbReference type="Gene3D" id="1.25.10.10">
    <property type="entry name" value="Leucine-rich Repeat Variant"/>
    <property type="match status" value="2"/>
</dbReference>
<evidence type="ECO:0000256" key="6">
    <source>
        <dbReference type="ARBA" id="ARBA00023128"/>
    </source>
</evidence>
<dbReference type="GO" id="GO:0005739">
    <property type="term" value="C:mitochondrion"/>
    <property type="evidence" value="ECO:0007669"/>
    <property type="project" value="UniProtKB-SubCell"/>
</dbReference>
<evidence type="ECO:0000256" key="2">
    <source>
        <dbReference type="ARBA" id="ARBA00004240"/>
    </source>
</evidence>
<dbReference type="GO" id="GO:0005829">
    <property type="term" value="C:cytosol"/>
    <property type="evidence" value="ECO:0007669"/>
    <property type="project" value="UniProtKB-SubCell"/>
</dbReference>
<keyword evidence="9" id="KW-1185">Reference proteome</keyword>
<dbReference type="InterPro" id="IPR040144">
    <property type="entry name" value="RAP1GDS1"/>
</dbReference>
<name>A0A8H7R7Q1_9FUNG</name>
<evidence type="ECO:0000313" key="9">
    <source>
        <dbReference type="Proteomes" id="UP000650833"/>
    </source>
</evidence>